<dbReference type="EMBL" id="CDPU01000028">
    <property type="protein sequence ID" value="CEO52409.1"/>
    <property type="molecule type" value="Genomic_DNA"/>
</dbReference>
<dbReference type="InterPro" id="IPR001138">
    <property type="entry name" value="Zn2Cys6_DnaBD"/>
</dbReference>
<accession>A0A0B7K5E7</accession>
<dbReference type="PANTHER" id="PTHR38111:SF11">
    <property type="entry name" value="TRANSCRIPTION FACTOR DOMAIN-CONTAINING PROTEIN-RELATED"/>
    <property type="match status" value="1"/>
</dbReference>
<dbReference type="SUPFAM" id="SSF57701">
    <property type="entry name" value="Zn2/Cys6 DNA-binding domain"/>
    <property type="match status" value="1"/>
</dbReference>
<proteinExistence type="predicted"/>
<dbReference type="SMART" id="SM00066">
    <property type="entry name" value="GAL4"/>
    <property type="match status" value="1"/>
</dbReference>
<dbReference type="Pfam" id="PF00172">
    <property type="entry name" value="Zn_clus"/>
    <property type="match status" value="1"/>
</dbReference>
<dbReference type="InterPro" id="IPR053178">
    <property type="entry name" value="Osmoadaptation_assoc"/>
</dbReference>
<dbReference type="PROSITE" id="PS50048">
    <property type="entry name" value="ZN2_CY6_FUNGAL_2"/>
    <property type="match status" value="1"/>
</dbReference>
<organism evidence="3">
    <name type="scientific">Bionectria ochroleuca</name>
    <name type="common">Gliocladium roseum</name>
    <dbReference type="NCBI Taxonomy" id="29856"/>
    <lineage>
        <taxon>Eukaryota</taxon>
        <taxon>Fungi</taxon>
        <taxon>Dikarya</taxon>
        <taxon>Ascomycota</taxon>
        <taxon>Pezizomycotina</taxon>
        <taxon>Sordariomycetes</taxon>
        <taxon>Hypocreomycetidae</taxon>
        <taxon>Hypocreales</taxon>
        <taxon>Bionectriaceae</taxon>
        <taxon>Clonostachys</taxon>
    </lineage>
</organism>
<dbReference type="GO" id="GO:0008270">
    <property type="term" value="F:zinc ion binding"/>
    <property type="evidence" value="ECO:0007669"/>
    <property type="project" value="InterPro"/>
</dbReference>
<keyword evidence="1" id="KW-0539">Nucleus</keyword>
<evidence type="ECO:0000313" key="3">
    <source>
        <dbReference type="EMBL" id="CEO52409.1"/>
    </source>
</evidence>
<evidence type="ECO:0000256" key="1">
    <source>
        <dbReference type="ARBA" id="ARBA00023242"/>
    </source>
</evidence>
<name>A0A0B7K5E7_BIOOC</name>
<protein>
    <recommendedName>
        <fullName evidence="2">Zn(2)-C6 fungal-type domain-containing protein</fullName>
    </recommendedName>
</protein>
<sequence>MVGVPGRSRGCATCRKRKRGCDRAWPSCGQCQNAGVECGGYEKKHIFLVSTAESVQGSAKLNTTFYSKDRGENKPIKIKPYQPRTTQPSLELLSNKLARSAFEENAVGEFWDCYLPNARSALSRIVQYSSTGWVAVAQDLFQGNRVLRRAVLTNAVGLWAREKNVPQMLPSCQQMYGQTLRSVASYIGNTNEQQDLASIILVGSMLCLYECTYAPGCELFSSKQMEKYFAHVFGFEALMMSKDPSFYAQGILHYIFCDTRFQQITLQLQLRKRAPFAEKKWTTLPWMYIPKTTKDILIDIMADLCCVIEKSDSIALQGSTSEQASQRKEVVLECWRLHQEMQKWTAGLGYPAIHYLNRAKAGSGTRVEPTAEDCAISEMSLLYCATCIILYECLRANSDKSDVADWPEETNPRLYCHKIGSFLEFFMAFEQGRKIIQMVIFAVLTGLQFITRQEALGDNLVEERMALFMSLGDLRGVILGAVDGVDQASTTHHVKELSASKQMT</sequence>
<dbReference type="PANTHER" id="PTHR38111">
    <property type="entry name" value="ZN(2)-C6 FUNGAL-TYPE DOMAIN-CONTAINING PROTEIN-RELATED"/>
    <property type="match status" value="1"/>
</dbReference>
<dbReference type="GO" id="GO:0000981">
    <property type="term" value="F:DNA-binding transcription factor activity, RNA polymerase II-specific"/>
    <property type="evidence" value="ECO:0007669"/>
    <property type="project" value="InterPro"/>
</dbReference>
<dbReference type="PROSITE" id="PS00463">
    <property type="entry name" value="ZN2_CY6_FUNGAL_1"/>
    <property type="match status" value="1"/>
</dbReference>
<dbReference type="InterPro" id="IPR036864">
    <property type="entry name" value="Zn2-C6_fun-type_DNA-bd_sf"/>
</dbReference>
<dbReference type="Gene3D" id="4.10.240.10">
    <property type="entry name" value="Zn(2)-C6 fungal-type DNA-binding domain"/>
    <property type="match status" value="1"/>
</dbReference>
<dbReference type="CDD" id="cd00067">
    <property type="entry name" value="GAL4"/>
    <property type="match status" value="1"/>
</dbReference>
<reference evidence="3" key="1">
    <citation type="submission" date="2015-01" db="EMBL/GenBank/DDBJ databases">
        <authorList>
            <person name="Durling Mikael"/>
        </authorList>
    </citation>
    <scope>NUCLEOTIDE SEQUENCE</scope>
</reference>
<feature type="domain" description="Zn(2)-C6 fungal-type" evidence="2">
    <location>
        <begin position="10"/>
        <end position="38"/>
    </location>
</feature>
<evidence type="ECO:0000259" key="2">
    <source>
        <dbReference type="PROSITE" id="PS50048"/>
    </source>
</evidence>
<dbReference type="AlphaFoldDB" id="A0A0B7K5E7"/>
<gene>
    <name evidence="3" type="ORF">BN869_000008467_1</name>
</gene>